<evidence type="ECO:0000313" key="2">
    <source>
        <dbReference type="EMBL" id="KAJ8773846.1"/>
    </source>
</evidence>
<gene>
    <name evidence="2" type="ORF">K2173_008309</name>
</gene>
<feature type="domain" description="AIR9-like A9" evidence="1">
    <location>
        <begin position="12"/>
        <end position="92"/>
    </location>
</feature>
<keyword evidence="3" id="KW-1185">Reference proteome</keyword>
<dbReference type="Pfam" id="PF23197">
    <property type="entry name" value="IG_AIR9"/>
    <property type="match status" value="1"/>
</dbReference>
<organism evidence="2 3">
    <name type="scientific">Erythroxylum novogranatense</name>
    <dbReference type="NCBI Taxonomy" id="1862640"/>
    <lineage>
        <taxon>Eukaryota</taxon>
        <taxon>Viridiplantae</taxon>
        <taxon>Streptophyta</taxon>
        <taxon>Embryophyta</taxon>
        <taxon>Tracheophyta</taxon>
        <taxon>Spermatophyta</taxon>
        <taxon>Magnoliopsida</taxon>
        <taxon>eudicotyledons</taxon>
        <taxon>Gunneridae</taxon>
        <taxon>Pentapetalae</taxon>
        <taxon>rosids</taxon>
        <taxon>fabids</taxon>
        <taxon>Malpighiales</taxon>
        <taxon>Erythroxylaceae</taxon>
        <taxon>Erythroxylum</taxon>
    </lineage>
</organism>
<proteinExistence type="predicted"/>
<comment type="caution">
    <text evidence="2">The sequence shown here is derived from an EMBL/GenBank/DDBJ whole genome shotgun (WGS) entry which is preliminary data.</text>
</comment>
<name>A0AAV8U3I5_9ROSI</name>
<dbReference type="GO" id="GO:0005886">
    <property type="term" value="C:plasma membrane"/>
    <property type="evidence" value="ECO:0007669"/>
    <property type="project" value="TreeGrafter"/>
</dbReference>
<dbReference type="AlphaFoldDB" id="A0AAV8U3I5"/>
<dbReference type="InterPro" id="IPR056284">
    <property type="entry name" value="AIR9-like_A9"/>
</dbReference>
<evidence type="ECO:0000259" key="1">
    <source>
        <dbReference type="Pfam" id="PF23197"/>
    </source>
</evidence>
<dbReference type="Gene3D" id="2.60.40.2700">
    <property type="match status" value="1"/>
</dbReference>
<evidence type="ECO:0000313" key="3">
    <source>
        <dbReference type="Proteomes" id="UP001159364"/>
    </source>
</evidence>
<reference evidence="2 3" key="1">
    <citation type="submission" date="2021-09" db="EMBL/GenBank/DDBJ databases">
        <title>Genomic insights and catalytic innovation underlie evolution of tropane alkaloids biosynthesis.</title>
        <authorList>
            <person name="Wang Y.-J."/>
            <person name="Tian T."/>
            <person name="Huang J.-P."/>
            <person name="Huang S.-X."/>
        </authorList>
    </citation>
    <scope>NUCLEOTIDE SEQUENCE [LARGE SCALE GENOMIC DNA]</scope>
    <source>
        <strain evidence="2">KIB-2018</strain>
        <tissue evidence="2">Leaf</tissue>
    </source>
</reference>
<sequence length="105" mass="11368">MSSGDNGPLPAVEALQIHGQAVPGQEIQACGYTINGTTSCQFAWLRISEDGSTNYITGANQPNYKVTQDDVNRYLAFEVVPIDSRGRQGEVTRTFANNGKMISND</sequence>
<protein>
    <recommendedName>
        <fullName evidence="1">AIR9-like A9 domain-containing protein</fullName>
    </recommendedName>
</protein>
<dbReference type="PANTHER" id="PTHR31149">
    <property type="entry name" value="EXPRESSED PROTEIN"/>
    <property type="match status" value="1"/>
</dbReference>
<dbReference type="EMBL" id="JAIWQS010000001">
    <property type="protein sequence ID" value="KAJ8773846.1"/>
    <property type="molecule type" value="Genomic_DNA"/>
</dbReference>
<dbReference type="PANTHER" id="PTHR31149:SF10">
    <property type="entry name" value="OS05G0100900 PROTEIN"/>
    <property type="match status" value="1"/>
</dbReference>
<accession>A0AAV8U3I5</accession>
<dbReference type="Proteomes" id="UP001159364">
    <property type="component" value="Linkage Group LG01"/>
</dbReference>